<dbReference type="EMBL" id="JAEQNA010000003">
    <property type="protein sequence ID" value="MBL0420801.1"/>
    <property type="molecule type" value="Genomic_DNA"/>
</dbReference>
<dbReference type="PANTHER" id="PTHR42928">
    <property type="entry name" value="TRICARBOXYLATE-BINDING PROTEIN"/>
    <property type="match status" value="1"/>
</dbReference>
<dbReference type="CDD" id="cd07012">
    <property type="entry name" value="PBP2_Bug_TTT"/>
    <property type="match status" value="1"/>
</dbReference>
<sequence length="328" mass="33885">MNPFTTPVARRSLFGLAALALWPALHAQEAWPERPITLIHPYAPGGPADTLARALGRQLEARLKQPVVVDGRGGGAATIGTAAVARAKPDGYTLLLGTSAGHVVTPLMQRIAYDGIGDFRFIAVVASQPNVLVAHPSLGVDGVQDLIAMARKEPGRLNYASAGMGGATHLGAEAFAQAAQIKLTHVPYAGAAPALKDLVGGQVQLGMLNLSATKGFIAEGKLKALAYGGAQRTPLLPGVPTLAELGWGNTATATWYTLAAPKGTPDRVVEALRAAVAQAGADTAYGQALAALGAERMDLSPQETTAFVQRDKAAMSQLLGTLGLLEKR</sequence>
<organism evidence="3 4">
    <name type="scientific">Ramlibacter aurantiacus</name>
    <dbReference type="NCBI Taxonomy" id="2801330"/>
    <lineage>
        <taxon>Bacteria</taxon>
        <taxon>Pseudomonadati</taxon>
        <taxon>Pseudomonadota</taxon>
        <taxon>Betaproteobacteria</taxon>
        <taxon>Burkholderiales</taxon>
        <taxon>Comamonadaceae</taxon>
        <taxon>Ramlibacter</taxon>
    </lineage>
</organism>
<accession>A0A937D7C8</accession>
<dbReference type="Pfam" id="PF03401">
    <property type="entry name" value="TctC"/>
    <property type="match status" value="1"/>
</dbReference>
<dbReference type="PANTHER" id="PTHR42928:SF5">
    <property type="entry name" value="BLR1237 PROTEIN"/>
    <property type="match status" value="1"/>
</dbReference>
<gene>
    <name evidence="3" type="ORF">JI739_10635</name>
</gene>
<dbReference type="Proteomes" id="UP000613011">
    <property type="component" value="Unassembled WGS sequence"/>
</dbReference>
<keyword evidence="4" id="KW-1185">Reference proteome</keyword>
<dbReference type="AlphaFoldDB" id="A0A937D7C8"/>
<evidence type="ECO:0000256" key="1">
    <source>
        <dbReference type="ARBA" id="ARBA00006987"/>
    </source>
</evidence>
<evidence type="ECO:0000256" key="2">
    <source>
        <dbReference type="SAM" id="SignalP"/>
    </source>
</evidence>
<feature type="signal peptide" evidence="2">
    <location>
        <begin position="1"/>
        <end position="27"/>
    </location>
</feature>
<dbReference type="RefSeq" id="WP_201683878.1">
    <property type="nucleotide sequence ID" value="NZ_JAEQNA010000003.1"/>
</dbReference>
<evidence type="ECO:0000313" key="4">
    <source>
        <dbReference type="Proteomes" id="UP000613011"/>
    </source>
</evidence>
<evidence type="ECO:0000313" key="3">
    <source>
        <dbReference type="EMBL" id="MBL0420801.1"/>
    </source>
</evidence>
<protein>
    <submittedName>
        <fullName evidence="3">Tripartite tricarboxylate transporter substrate binding protein</fullName>
    </submittedName>
</protein>
<proteinExistence type="inferred from homology"/>
<name>A0A937D7C8_9BURK</name>
<reference evidence="3" key="1">
    <citation type="submission" date="2021-01" db="EMBL/GenBank/DDBJ databases">
        <title>Ramlibacter sp. strain AW1 16S ribosomal RNA gene Genome sequencing and assembly.</title>
        <authorList>
            <person name="Kang M."/>
        </authorList>
    </citation>
    <scope>NUCLEOTIDE SEQUENCE</scope>
    <source>
        <strain evidence="3">AW1</strain>
    </source>
</reference>
<dbReference type="InterPro" id="IPR042100">
    <property type="entry name" value="Bug_dom1"/>
</dbReference>
<dbReference type="Gene3D" id="3.40.190.150">
    <property type="entry name" value="Bordetella uptake gene, domain 1"/>
    <property type="match status" value="1"/>
</dbReference>
<dbReference type="Gene3D" id="3.40.190.10">
    <property type="entry name" value="Periplasmic binding protein-like II"/>
    <property type="match status" value="1"/>
</dbReference>
<dbReference type="PIRSF" id="PIRSF017082">
    <property type="entry name" value="YflP"/>
    <property type="match status" value="1"/>
</dbReference>
<dbReference type="InterPro" id="IPR005064">
    <property type="entry name" value="BUG"/>
</dbReference>
<dbReference type="SUPFAM" id="SSF53850">
    <property type="entry name" value="Periplasmic binding protein-like II"/>
    <property type="match status" value="1"/>
</dbReference>
<comment type="similarity">
    <text evidence="1">Belongs to the UPF0065 (bug) family.</text>
</comment>
<comment type="caution">
    <text evidence="3">The sequence shown here is derived from an EMBL/GenBank/DDBJ whole genome shotgun (WGS) entry which is preliminary data.</text>
</comment>
<feature type="chain" id="PRO_5036960626" evidence="2">
    <location>
        <begin position="28"/>
        <end position="328"/>
    </location>
</feature>
<keyword evidence="2" id="KW-0732">Signal</keyword>